<protein>
    <submittedName>
        <fullName evidence="1">Uncharacterized protein</fullName>
    </submittedName>
</protein>
<accession>A0A6A4GX41</accession>
<evidence type="ECO:0000313" key="1">
    <source>
        <dbReference type="EMBL" id="KAE9390338.1"/>
    </source>
</evidence>
<dbReference type="AlphaFoldDB" id="A0A6A4GX41"/>
<proteinExistence type="predicted"/>
<keyword evidence="2" id="KW-1185">Reference proteome</keyword>
<sequence>MDETEGARIQYSKICEIFRKVPEPVPTADPEERWATFNCCMDLLFGNDVHDQDGKLCNITRGPFGMDLVVEYALNAVKAGYLLWDAALPKFACLITAVNDLNKQSRKSPPKVTIEEVPDEDVPRIQHGSTTKPAAKLTAKPTANLREGSWQMNMARLYGGSNMLVHFLLLHEWPATSLLFQRSVCLLSALFQNLVIFAPIFMAL</sequence>
<name>A0A6A4GX41_9AGAR</name>
<dbReference type="OrthoDB" id="3010994at2759"/>
<organism evidence="1 2">
    <name type="scientific">Gymnopus androsaceus JB14</name>
    <dbReference type="NCBI Taxonomy" id="1447944"/>
    <lineage>
        <taxon>Eukaryota</taxon>
        <taxon>Fungi</taxon>
        <taxon>Dikarya</taxon>
        <taxon>Basidiomycota</taxon>
        <taxon>Agaricomycotina</taxon>
        <taxon>Agaricomycetes</taxon>
        <taxon>Agaricomycetidae</taxon>
        <taxon>Agaricales</taxon>
        <taxon>Marasmiineae</taxon>
        <taxon>Omphalotaceae</taxon>
        <taxon>Gymnopus</taxon>
    </lineage>
</organism>
<dbReference type="EMBL" id="ML769661">
    <property type="protein sequence ID" value="KAE9390338.1"/>
    <property type="molecule type" value="Genomic_DNA"/>
</dbReference>
<evidence type="ECO:0000313" key="2">
    <source>
        <dbReference type="Proteomes" id="UP000799118"/>
    </source>
</evidence>
<dbReference type="Proteomes" id="UP000799118">
    <property type="component" value="Unassembled WGS sequence"/>
</dbReference>
<gene>
    <name evidence="1" type="ORF">BT96DRAFT_1002346</name>
</gene>
<reference evidence="1" key="1">
    <citation type="journal article" date="2019" name="Environ. Microbiol.">
        <title>Fungal ecological strategies reflected in gene transcription - a case study of two litter decomposers.</title>
        <authorList>
            <person name="Barbi F."/>
            <person name="Kohler A."/>
            <person name="Barry K."/>
            <person name="Baskaran P."/>
            <person name="Daum C."/>
            <person name="Fauchery L."/>
            <person name="Ihrmark K."/>
            <person name="Kuo A."/>
            <person name="LaButti K."/>
            <person name="Lipzen A."/>
            <person name="Morin E."/>
            <person name="Grigoriev I.V."/>
            <person name="Henrissat B."/>
            <person name="Lindahl B."/>
            <person name="Martin F."/>
        </authorList>
    </citation>
    <scope>NUCLEOTIDE SEQUENCE</scope>
    <source>
        <strain evidence="1">JB14</strain>
    </source>
</reference>